<keyword evidence="3" id="KW-0238">DNA-binding</keyword>
<reference evidence="6 7" key="1">
    <citation type="submission" date="2016-08" db="EMBL/GenBank/DDBJ databases">
        <title>Analysis of Carbohydrate Active Enzymes in Thermogemmatispora T81 Reveals Carbohydrate Degradation Ability.</title>
        <authorList>
            <person name="Tomazini A."/>
            <person name="Lal S."/>
            <person name="Stott M."/>
            <person name="Henrissat B."/>
            <person name="Polikarpov I."/>
            <person name="Sparling R."/>
            <person name="Levin D.B."/>
        </authorList>
    </citation>
    <scope>NUCLEOTIDE SEQUENCE [LARGE SCALE GENOMIC DNA]</scope>
    <source>
        <strain evidence="6 7">T81</strain>
    </source>
</reference>
<dbReference type="AlphaFoldDB" id="A0A328VHU7"/>
<dbReference type="SMART" id="SM00470">
    <property type="entry name" value="ParB"/>
    <property type="match status" value="1"/>
</dbReference>
<keyword evidence="2" id="KW-0159">Chromosome partition</keyword>
<dbReference type="NCBIfam" id="TIGR00180">
    <property type="entry name" value="parB_part"/>
    <property type="match status" value="1"/>
</dbReference>
<name>A0A328VHU7_9CHLR</name>
<dbReference type="Pfam" id="PF02195">
    <property type="entry name" value="ParB_N"/>
    <property type="match status" value="2"/>
</dbReference>
<dbReference type="CDD" id="cd16393">
    <property type="entry name" value="SPO0J_N"/>
    <property type="match status" value="1"/>
</dbReference>
<dbReference type="InterPro" id="IPR050336">
    <property type="entry name" value="Chromosome_partition/occlusion"/>
</dbReference>
<dbReference type="FunFam" id="1.10.10.2830:FF:000001">
    <property type="entry name" value="Chromosome partitioning protein ParB"/>
    <property type="match status" value="1"/>
</dbReference>
<comment type="similarity">
    <text evidence="1">Belongs to the ParB family.</text>
</comment>
<sequence length="352" mass="38912">MVNKKSPIGRGLDVLFSGSGASPAPAVETPAARQPAPRADAEGAIQLVPIDSILPNPRQPRRICRDDDPALLELSASIKEHGLLQPLIVTRLEEESTGTPDPWASAPDDDPWAAPAPAPASEARAGTSYVPPLRYQLIAGERRWRAARLAGLSQVPVIVKEASPQQMLELALIENVQRADLNPIEEALAYQTLAQEFGLTHEQIAERVGKQRTTITNTLRLLNLAPAVRERLLNPGEHFTEGHARAIAGLSSYEDQEEALHQVLSRRLTVRETEELVRGWKSLEQPARPTPSRSTPVRSPDLEELETQFRNSLMVKVDLRCNARGKGTIVLHFNNQEELERLYARLVKNEVE</sequence>
<dbReference type="GO" id="GO:0045881">
    <property type="term" value="P:positive regulation of sporulation resulting in formation of a cellular spore"/>
    <property type="evidence" value="ECO:0007669"/>
    <property type="project" value="TreeGrafter"/>
</dbReference>
<dbReference type="Pfam" id="PF17762">
    <property type="entry name" value="HTH_ParB"/>
    <property type="match status" value="1"/>
</dbReference>
<organism evidence="6 7">
    <name type="scientific">Thermogemmatispora tikiterensis</name>
    <dbReference type="NCBI Taxonomy" id="1825093"/>
    <lineage>
        <taxon>Bacteria</taxon>
        <taxon>Bacillati</taxon>
        <taxon>Chloroflexota</taxon>
        <taxon>Ktedonobacteria</taxon>
        <taxon>Thermogemmatisporales</taxon>
        <taxon>Thermogemmatisporaceae</taxon>
        <taxon>Thermogemmatispora</taxon>
    </lineage>
</organism>
<feature type="region of interest" description="Disordered" evidence="4">
    <location>
        <begin position="281"/>
        <end position="300"/>
    </location>
</feature>
<evidence type="ECO:0000313" key="6">
    <source>
        <dbReference type="EMBL" id="RAQ97007.1"/>
    </source>
</evidence>
<dbReference type="SUPFAM" id="SSF109709">
    <property type="entry name" value="KorB DNA-binding domain-like"/>
    <property type="match status" value="1"/>
</dbReference>
<evidence type="ECO:0000259" key="5">
    <source>
        <dbReference type="SMART" id="SM00470"/>
    </source>
</evidence>
<dbReference type="PANTHER" id="PTHR33375:SF1">
    <property type="entry name" value="CHROMOSOME-PARTITIONING PROTEIN PARB-RELATED"/>
    <property type="match status" value="1"/>
</dbReference>
<evidence type="ECO:0000256" key="2">
    <source>
        <dbReference type="ARBA" id="ARBA00022829"/>
    </source>
</evidence>
<gene>
    <name evidence="6" type="ORF">A4R35_15825</name>
</gene>
<dbReference type="EMBL" id="MCIF01000002">
    <property type="protein sequence ID" value="RAQ97007.1"/>
    <property type="molecule type" value="Genomic_DNA"/>
</dbReference>
<dbReference type="Gene3D" id="1.10.10.2830">
    <property type="match status" value="1"/>
</dbReference>
<feature type="region of interest" description="Disordered" evidence="4">
    <location>
        <begin position="1"/>
        <end position="39"/>
    </location>
</feature>
<feature type="compositionally biased region" description="Low complexity" evidence="4">
    <location>
        <begin position="286"/>
        <end position="299"/>
    </location>
</feature>
<accession>A0A328VHU7</accession>
<feature type="region of interest" description="Disordered" evidence="4">
    <location>
        <begin position="94"/>
        <end position="125"/>
    </location>
</feature>
<proteinExistence type="inferred from homology"/>
<keyword evidence="7" id="KW-1185">Reference proteome</keyword>
<dbReference type="InterPro" id="IPR057240">
    <property type="entry name" value="ParB_dimer_C"/>
</dbReference>
<dbReference type="OrthoDB" id="9802051at2"/>
<comment type="caution">
    <text evidence="6">The sequence shown here is derived from an EMBL/GenBank/DDBJ whole genome shotgun (WGS) entry which is preliminary data.</text>
</comment>
<feature type="compositionally biased region" description="Low complexity" evidence="4">
    <location>
        <begin position="100"/>
        <end position="121"/>
    </location>
</feature>
<dbReference type="InterPro" id="IPR004437">
    <property type="entry name" value="ParB/RepB/Spo0J"/>
</dbReference>
<dbReference type="GO" id="GO:0005694">
    <property type="term" value="C:chromosome"/>
    <property type="evidence" value="ECO:0007669"/>
    <property type="project" value="TreeGrafter"/>
</dbReference>
<protein>
    <recommendedName>
        <fullName evidence="5">ParB-like N-terminal domain-containing protein</fullName>
    </recommendedName>
</protein>
<dbReference type="RefSeq" id="WP_112431045.1">
    <property type="nucleotide sequence ID" value="NZ_MCIF01000002.1"/>
</dbReference>
<dbReference type="Gene3D" id="3.90.1530.30">
    <property type="match status" value="1"/>
</dbReference>
<feature type="domain" description="ParB-like N-terminal" evidence="5">
    <location>
        <begin position="46"/>
        <end position="176"/>
    </location>
</feature>
<evidence type="ECO:0000313" key="7">
    <source>
        <dbReference type="Proteomes" id="UP000248706"/>
    </source>
</evidence>
<dbReference type="InterPro" id="IPR041468">
    <property type="entry name" value="HTH_ParB/Spo0J"/>
</dbReference>
<dbReference type="PANTHER" id="PTHR33375">
    <property type="entry name" value="CHROMOSOME-PARTITIONING PROTEIN PARB-RELATED"/>
    <property type="match status" value="1"/>
</dbReference>
<dbReference type="InterPro" id="IPR003115">
    <property type="entry name" value="ParB_N"/>
</dbReference>
<evidence type="ECO:0000256" key="1">
    <source>
        <dbReference type="ARBA" id="ARBA00006295"/>
    </source>
</evidence>
<evidence type="ECO:0000256" key="4">
    <source>
        <dbReference type="SAM" id="MobiDB-lite"/>
    </source>
</evidence>
<dbReference type="InterPro" id="IPR036086">
    <property type="entry name" value="ParB/Sulfiredoxin_sf"/>
</dbReference>
<dbReference type="GO" id="GO:0003677">
    <property type="term" value="F:DNA binding"/>
    <property type="evidence" value="ECO:0007669"/>
    <property type="project" value="UniProtKB-KW"/>
</dbReference>
<dbReference type="SUPFAM" id="SSF110849">
    <property type="entry name" value="ParB/Sulfiredoxin"/>
    <property type="match status" value="2"/>
</dbReference>
<dbReference type="GO" id="GO:0007059">
    <property type="term" value="P:chromosome segregation"/>
    <property type="evidence" value="ECO:0007669"/>
    <property type="project" value="UniProtKB-KW"/>
</dbReference>
<evidence type="ECO:0000256" key="3">
    <source>
        <dbReference type="ARBA" id="ARBA00023125"/>
    </source>
</evidence>
<dbReference type="Pfam" id="PF23552">
    <property type="entry name" value="ParB_C"/>
    <property type="match status" value="1"/>
</dbReference>
<dbReference type="Proteomes" id="UP000248706">
    <property type="component" value="Unassembled WGS sequence"/>
</dbReference>